<dbReference type="EMBL" id="CP025096">
    <property type="protein sequence ID" value="AUD06304.1"/>
    <property type="molecule type" value="Genomic_DNA"/>
</dbReference>
<gene>
    <name evidence="1" type="ORF">CWM47_33360</name>
</gene>
<evidence type="ECO:0000313" key="1">
    <source>
        <dbReference type="EMBL" id="AUD06304.1"/>
    </source>
</evidence>
<protein>
    <submittedName>
        <fullName evidence="1">Uncharacterized protein</fullName>
    </submittedName>
</protein>
<name>A0A2K8Z8X7_9BACT</name>
<accession>A0A2K8Z8X7</accession>
<organism evidence="1 2">
    <name type="scientific">Spirosoma pollinicola</name>
    <dbReference type="NCBI Taxonomy" id="2057025"/>
    <lineage>
        <taxon>Bacteria</taxon>
        <taxon>Pseudomonadati</taxon>
        <taxon>Bacteroidota</taxon>
        <taxon>Cytophagia</taxon>
        <taxon>Cytophagales</taxon>
        <taxon>Cytophagaceae</taxon>
        <taxon>Spirosoma</taxon>
    </lineage>
</organism>
<evidence type="ECO:0000313" key="2">
    <source>
        <dbReference type="Proteomes" id="UP000232883"/>
    </source>
</evidence>
<dbReference type="AlphaFoldDB" id="A0A2K8Z8X7"/>
<keyword evidence="2" id="KW-1185">Reference proteome</keyword>
<sequence length="141" mass="16240">MTMDALDPFTETIIQRLAETLVAAREASQTQPLTDMCSEVWFMYDLIGNIGFSMMGAHHVQFDNDQFNLTWKMGSGALIDTVEFSYNPGKDLFNLRFRRYVMGQSIIIEKETEFLGIYDDMVIPLIEKQTGSRQTGFYLRL</sequence>
<dbReference type="Proteomes" id="UP000232883">
    <property type="component" value="Chromosome"/>
</dbReference>
<reference evidence="1 2" key="1">
    <citation type="submission" date="2017-11" db="EMBL/GenBank/DDBJ databases">
        <title>Taxonomic description and genome sequences of Spirosoma HA7 sp. nov., isolated from pollen microhabitat of Corylus avellana.</title>
        <authorList>
            <person name="Ambika Manirajan B."/>
            <person name="Suarez C."/>
            <person name="Ratering S."/>
            <person name="Geissler-Plaum R."/>
            <person name="Cardinale M."/>
            <person name="Sylvia S."/>
        </authorList>
    </citation>
    <scope>NUCLEOTIDE SEQUENCE [LARGE SCALE GENOMIC DNA]</scope>
    <source>
        <strain evidence="1 2">HA7</strain>
    </source>
</reference>
<proteinExistence type="predicted"/>
<dbReference type="KEGG" id="spir:CWM47_33360"/>